<dbReference type="AlphaFoldDB" id="A0A1S1YW78"/>
<protein>
    <recommendedName>
        <fullName evidence="2 8">Imidazolonepropionase</fullName>
        <ecNumber evidence="2 8">3.5.2.7</ecNumber>
    </recommendedName>
</protein>
<dbReference type="SUPFAM" id="SSF51556">
    <property type="entry name" value="Metallo-dependent hydrolases"/>
    <property type="match status" value="1"/>
</dbReference>
<organism evidence="10 11">
    <name type="scientific">Flammeovirga pacifica</name>
    <dbReference type="NCBI Taxonomy" id="915059"/>
    <lineage>
        <taxon>Bacteria</taxon>
        <taxon>Pseudomonadati</taxon>
        <taxon>Bacteroidota</taxon>
        <taxon>Cytophagia</taxon>
        <taxon>Cytophagales</taxon>
        <taxon>Flammeovirgaceae</taxon>
        <taxon>Flammeovirga</taxon>
    </lineage>
</organism>
<keyword evidence="11" id="KW-1185">Reference proteome</keyword>
<keyword evidence="4" id="KW-0378">Hydrolase</keyword>
<evidence type="ECO:0000313" key="11">
    <source>
        <dbReference type="Proteomes" id="UP000179797"/>
    </source>
</evidence>
<dbReference type="GO" id="GO:0050480">
    <property type="term" value="F:imidazolonepropionase activity"/>
    <property type="evidence" value="ECO:0007669"/>
    <property type="project" value="UniProtKB-UniRule"/>
</dbReference>
<keyword evidence="6" id="KW-0862">Zinc</keyword>
<keyword evidence="3" id="KW-0479">Metal-binding</keyword>
<evidence type="ECO:0000256" key="2">
    <source>
        <dbReference type="ARBA" id="ARBA00012864"/>
    </source>
</evidence>
<comment type="pathway">
    <text evidence="1">Amino-acid degradation.</text>
</comment>
<evidence type="ECO:0000256" key="5">
    <source>
        <dbReference type="ARBA" id="ARBA00022808"/>
    </source>
</evidence>
<evidence type="ECO:0000256" key="8">
    <source>
        <dbReference type="NCBIfam" id="TIGR01224"/>
    </source>
</evidence>
<dbReference type="InterPro" id="IPR011059">
    <property type="entry name" value="Metal-dep_hydrolase_composite"/>
</dbReference>
<comment type="caution">
    <text evidence="10">The sequence shown here is derived from an EMBL/GenBank/DDBJ whole genome shotgun (WGS) entry which is preliminary data.</text>
</comment>
<dbReference type="InterPro" id="IPR005920">
    <property type="entry name" value="HutI"/>
</dbReference>
<evidence type="ECO:0000256" key="7">
    <source>
        <dbReference type="ARBA" id="ARBA00023004"/>
    </source>
</evidence>
<evidence type="ECO:0000256" key="4">
    <source>
        <dbReference type="ARBA" id="ARBA00022801"/>
    </source>
</evidence>
<keyword evidence="5" id="KW-0369">Histidine metabolism</keyword>
<dbReference type="InterPro" id="IPR006680">
    <property type="entry name" value="Amidohydro-rel"/>
</dbReference>
<keyword evidence="7" id="KW-0408">Iron</keyword>
<dbReference type="Pfam" id="PF01979">
    <property type="entry name" value="Amidohydro_1"/>
    <property type="match status" value="1"/>
</dbReference>
<dbReference type="EC" id="3.5.2.7" evidence="2 8"/>
<dbReference type="GO" id="GO:0019556">
    <property type="term" value="P:L-histidine catabolic process to glutamate and formamide"/>
    <property type="evidence" value="ECO:0007669"/>
    <property type="project" value="UniProtKB-UniRule"/>
</dbReference>
<dbReference type="GO" id="GO:0046872">
    <property type="term" value="F:metal ion binding"/>
    <property type="evidence" value="ECO:0007669"/>
    <property type="project" value="UniProtKB-KW"/>
</dbReference>
<dbReference type="Gene3D" id="3.20.20.140">
    <property type="entry name" value="Metal-dependent hydrolases"/>
    <property type="match status" value="1"/>
</dbReference>
<dbReference type="OrthoDB" id="9776455at2"/>
<dbReference type="STRING" id="915059.NH26_02425"/>
<evidence type="ECO:0000256" key="1">
    <source>
        <dbReference type="ARBA" id="ARBA00005023"/>
    </source>
</evidence>
<dbReference type="NCBIfam" id="TIGR01224">
    <property type="entry name" value="hutI"/>
    <property type="match status" value="1"/>
</dbReference>
<gene>
    <name evidence="10" type="ORF">NH26_02425</name>
</gene>
<dbReference type="Proteomes" id="UP000179797">
    <property type="component" value="Unassembled WGS sequence"/>
</dbReference>
<dbReference type="SUPFAM" id="SSF51338">
    <property type="entry name" value="Composite domain of metallo-dependent hydrolases"/>
    <property type="match status" value="1"/>
</dbReference>
<dbReference type="EMBL" id="JRYR02000001">
    <property type="protein sequence ID" value="OHX65281.1"/>
    <property type="molecule type" value="Genomic_DNA"/>
</dbReference>
<evidence type="ECO:0000256" key="3">
    <source>
        <dbReference type="ARBA" id="ARBA00022723"/>
    </source>
</evidence>
<dbReference type="GO" id="GO:0005737">
    <property type="term" value="C:cytoplasm"/>
    <property type="evidence" value="ECO:0007669"/>
    <property type="project" value="UniProtKB-UniRule"/>
</dbReference>
<name>A0A1S1YW78_FLAPC</name>
<evidence type="ECO:0000313" key="10">
    <source>
        <dbReference type="EMBL" id="OHX65281.1"/>
    </source>
</evidence>
<dbReference type="InterPro" id="IPR032466">
    <property type="entry name" value="Metal_Hydrolase"/>
</dbReference>
<proteinExistence type="predicted"/>
<feature type="domain" description="Amidohydrolase-related" evidence="9">
    <location>
        <begin position="69"/>
        <end position="380"/>
    </location>
</feature>
<dbReference type="PANTHER" id="PTHR42752">
    <property type="entry name" value="IMIDAZOLONEPROPIONASE"/>
    <property type="match status" value="1"/>
</dbReference>
<accession>A0A1S1YW78</accession>
<dbReference type="RefSeq" id="WP_044223814.1">
    <property type="nucleotide sequence ID" value="NZ_JRYR02000001.1"/>
</dbReference>
<dbReference type="Gene3D" id="2.30.40.10">
    <property type="entry name" value="Urease, subunit C, domain 1"/>
    <property type="match status" value="1"/>
</dbReference>
<dbReference type="PANTHER" id="PTHR42752:SF1">
    <property type="entry name" value="IMIDAZOLONEPROPIONASE-RELATED"/>
    <property type="match status" value="1"/>
</dbReference>
<evidence type="ECO:0000256" key="6">
    <source>
        <dbReference type="ARBA" id="ARBA00022833"/>
    </source>
</evidence>
<evidence type="ECO:0000259" key="9">
    <source>
        <dbReference type="Pfam" id="PF01979"/>
    </source>
</evidence>
<sequence length="406" mass="44351">MKKLIGPFSQVLTLSGLSLKGSIEDEELEIIENAGVSIDKEGFIVAIDLFNNFNQSDFDEVEEVTQAAVLIPGFVDCHTHICWGGNRSRDYAMRVAGKPYLEIAKAGGGIQDSMRKTRGASEEELIEVTVARANRHFSRGVTTIEVKSGYALDIENELKMLRAIKKADQKTSPQLISTCLAAHMKPKDFDGSAIEYLDRILEELLPKIKKENLSNRVDIFTEETAFNVEESTYYLQRAKEMGFDITVHADQFSTGGAEMAVKLDALSAEHLESSTDKEVALLANSETVATVLPGASLGLGMQYPPTRKLLDAGACVAIASDWNPGSAPMGDMLTQGALLGAMEKLSTAEVFAGMTFRSAKALGLEDRGKLEAGKLADMQAYPCDDYREILYNQGMLPAFKVWKLGK</sequence>
<reference evidence="10 11" key="1">
    <citation type="journal article" date="2012" name="Int. J. Syst. Evol. Microbiol.">
        <title>Flammeovirga pacifica sp. nov., isolated from deep-sea sediment.</title>
        <authorList>
            <person name="Xu H."/>
            <person name="Fu Y."/>
            <person name="Yang N."/>
            <person name="Ding Z."/>
            <person name="Lai Q."/>
            <person name="Zeng R."/>
        </authorList>
    </citation>
    <scope>NUCLEOTIDE SEQUENCE [LARGE SCALE GENOMIC DNA]</scope>
    <source>
        <strain evidence="11">DSM 24597 / LMG 26175 / WPAGA1</strain>
    </source>
</reference>